<proteinExistence type="predicted"/>
<evidence type="ECO:0000313" key="1">
    <source>
        <dbReference type="EMBL" id="KKN33462.1"/>
    </source>
</evidence>
<organism evidence="1">
    <name type="scientific">marine sediment metagenome</name>
    <dbReference type="NCBI Taxonomy" id="412755"/>
    <lineage>
        <taxon>unclassified sequences</taxon>
        <taxon>metagenomes</taxon>
        <taxon>ecological metagenomes</taxon>
    </lineage>
</organism>
<comment type="caution">
    <text evidence="1">The sequence shown here is derived from an EMBL/GenBank/DDBJ whole genome shotgun (WGS) entry which is preliminary data.</text>
</comment>
<dbReference type="AlphaFoldDB" id="A0A0F9Q8R7"/>
<gene>
    <name evidence="1" type="ORF">LCGC14_0803420</name>
</gene>
<accession>A0A0F9Q8R7</accession>
<protein>
    <submittedName>
        <fullName evidence="1">Uncharacterized protein</fullName>
    </submittedName>
</protein>
<name>A0A0F9Q8R7_9ZZZZ</name>
<feature type="non-terminal residue" evidence="1">
    <location>
        <position position="216"/>
    </location>
</feature>
<reference evidence="1" key="1">
    <citation type="journal article" date="2015" name="Nature">
        <title>Complex archaea that bridge the gap between prokaryotes and eukaryotes.</title>
        <authorList>
            <person name="Spang A."/>
            <person name="Saw J.H."/>
            <person name="Jorgensen S.L."/>
            <person name="Zaremba-Niedzwiedzka K."/>
            <person name="Martijn J."/>
            <person name="Lind A.E."/>
            <person name="van Eijk R."/>
            <person name="Schleper C."/>
            <person name="Guy L."/>
            <person name="Ettema T.J."/>
        </authorList>
    </citation>
    <scope>NUCLEOTIDE SEQUENCE</scope>
</reference>
<sequence length="216" mass="25193">MDRFLFVLGSNWQLSLAELDNYLIHSKNKGKIIDYSASTAIVEFEKLHKNKRYVNDLMEIQFTLGGCQKIAQIYDFIDLKTVKDGFPLQIAKFKKVEAARIKILTVIEKIISGKSFIFPKIYESMFFAVSIYPNLYDDEYYSDVLVKHFLPFLNKGIMEILIKKGSVKTLYYKYPEKNLKSGNLNPIFPHILIKYRLLNENRAEIIFGFTENGVYL</sequence>
<dbReference type="EMBL" id="LAZR01002176">
    <property type="protein sequence ID" value="KKN33462.1"/>
    <property type="molecule type" value="Genomic_DNA"/>
</dbReference>